<evidence type="ECO:0000313" key="2">
    <source>
        <dbReference type="WBParaSite" id="RSKR_0000940300.1"/>
    </source>
</evidence>
<reference evidence="2" key="1">
    <citation type="submission" date="2016-11" db="UniProtKB">
        <authorList>
            <consortium name="WormBaseParasite"/>
        </authorList>
    </citation>
    <scope>IDENTIFICATION</scope>
    <source>
        <strain evidence="2">KR3021</strain>
    </source>
</reference>
<evidence type="ECO:0000313" key="1">
    <source>
        <dbReference type="Proteomes" id="UP000095286"/>
    </source>
</evidence>
<organism evidence="1 2">
    <name type="scientific">Rhabditophanes sp. KR3021</name>
    <dbReference type="NCBI Taxonomy" id="114890"/>
    <lineage>
        <taxon>Eukaryota</taxon>
        <taxon>Metazoa</taxon>
        <taxon>Ecdysozoa</taxon>
        <taxon>Nematoda</taxon>
        <taxon>Chromadorea</taxon>
        <taxon>Rhabditida</taxon>
        <taxon>Tylenchina</taxon>
        <taxon>Panagrolaimomorpha</taxon>
        <taxon>Strongyloidoidea</taxon>
        <taxon>Alloionematidae</taxon>
        <taxon>Rhabditophanes</taxon>
    </lineage>
</organism>
<dbReference type="WBParaSite" id="RSKR_0000940300.1">
    <property type="protein sequence ID" value="RSKR_0000940300.1"/>
    <property type="gene ID" value="RSKR_0000940300"/>
</dbReference>
<sequence>MGSVISAPQPNQVIPIETYLANDVDKGHIYSLGSTRFMKVARADYNKVPKVVKIFTIADNKLDIDRFRSQILSIRHNLQGASNCLPFHDVKIFPNKYVEIKRPFIKESLYERLSMRPFLMEVEKKWIAYQLLKALKQMKDAGVCHGDIKSQNILVSSSLWVHVTDFASYKPSHLPMGNPTFYNFFYDISRRKSCYIAPERFKEDLDISKNGESITFVESLNHSMDVFSIGCVLIELFTDGQIPFTIFQLIEYAKTDITSNDLKHNYEHLMEYVPSIIQPLILSMIKKDPVERLNYVDAVKSTFPEMFDELYSFYNNLSPKSLSNESSFGFSALTKMTSNGGKVVLDNDYIISMTLFNNDKFIYAEEDERSDKRSPWPMLKRKLQADTNQCVVILISLINTKLRVLRNTHAKTETLKFYKQLAPFSTPLVIIDRMLPYVTHMLNDKIPAVRCQAFLIMIFLLDSINYVPQSEYRIFPDYVFREIDKLVKDPSALVKMSVASNLGLIAKTALRFLENSDVNIPDKDISQNDSVEGDKDNKMEVERDDLQKYIINKFSEMSAIDCTSSCLIQSENLTLLCDFFRCPHKINEIFSHMAIFLNNKDTWRIRSQFFYVSTTMILSFDSKVTQFLKSLLILTGLINSDEFVIHASLVCFQKLIENDRITQKYILDLLKASAPFLVHPNTWLQAAVIKILCILDRKFTNVDLLCFVSPIIEPFIKQFMYRYNDSFVIANNLATPIPRVIWDTLARSKHCLAFFNFLMVSKSSEKSSKIPSLQDESLLSEDCRLFIKKLHGIGFGSDNGELGRLLTSFNSILPAISQVKLNEENDQKKFTATPQFVDLNEMMTRCIIHLETLNLSDGNITTIQDPKSTQYFDKGIEARNIKNLSLDIDHPSYTSGFEANEGMNTNKDYIKGSFKKMLDHEQDRYRSSTIGKSTRNTKLGTNSDHPNCYKKYNKPRLTLLTDIHEHSSRITKLAMQRNGEFFASSTSNGEIKLWSTCSLKNSQDVLITSEATRKIDQAKVNCIQFATNQDCNIALATDDGRFDICDPHRSNRLRKINFDFENQGPIVDMYGSNSLIYAITHHSYANIFDLRSNSKCNGSEAVWSTYNNGLLTSLAVDPVNENWMAATGPIQNCKITIWDVRFQMKILHCRNSVDKQYIKIWPHVRSGQCKEIWASHIANLSCDLYPLDSVASELEESGLFINPSDTITVNTGDSKVLKKDVRKNSSISAMASCPITGQIFTGDCSGAIRYWDTSVPARCGYMNGPLKEIVENGNYELKYDNVIKDSTSKVCHIATEKWRHVSDNYDDLFPRKSYSIKNYHQSDITDMLTVPKSNLMITSDTDGILKTWKISI</sequence>
<dbReference type="Proteomes" id="UP000095286">
    <property type="component" value="Unplaced"/>
</dbReference>
<protein>
    <submittedName>
        <fullName evidence="2">Non-specific serine/threonine protein kinase</fullName>
    </submittedName>
</protein>
<proteinExistence type="predicted"/>
<name>A0AC35UBB7_9BILA</name>
<accession>A0AC35UBB7</accession>